<dbReference type="Pfam" id="PF00102">
    <property type="entry name" value="Y_phosphatase"/>
    <property type="match status" value="1"/>
</dbReference>
<gene>
    <name evidence="4 6" type="primary">pph-7</name>
    <name evidence="4" type="ORF">CELE_Y71F9AL.4</name>
    <name evidence="6" type="ORF">Y71F9AL.4</name>
</gene>
<protein>
    <submittedName>
        <fullName evidence="4">Tyrosine-protein phosphatase</fullName>
    </submittedName>
</protein>
<dbReference type="PaxDb" id="6239-Y71F9AL.4"/>
<dbReference type="WormBase" id="Y71F9AL.4">
    <property type="protein sequence ID" value="CE25558"/>
    <property type="gene ID" value="WBGene00022110"/>
    <property type="gene designation" value="pph-7"/>
</dbReference>
<feature type="compositionally biased region" description="Polar residues" evidence="1">
    <location>
        <begin position="99"/>
        <end position="110"/>
    </location>
</feature>
<dbReference type="InterPro" id="IPR000242">
    <property type="entry name" value="PTP_cat"/>
</dbReference>
<feature type="compositionally biased region" description="Basic and acidic residues" evidence="1">
    <location>
        <begin position="29"/>
        <end position="54"/>
    </location>
</feature>
<reference evidence="4 5" key="1">
    <citation type="journal article" date="1998" name="Science">
        <title>Genome sequence of the nematode C. elegans: a platform for investigating biology.</title>
        <authorList>
            <consortium name="The C. elegans sequencing consortium"/>
            <person name="Sulson J.E."/>
            <person name="Waterston R."/>
        </authorList>
    </citation>
    <scope>NUCLEOTIDE SEQUENCE [LARGE SCALE GENOMIC DNA]</scope>
    <source>
        <strain evidence="4 5">Bristol N2</strain>
    </source>
</reference>
<evidence type="ECO:0000313" key="4">
    <source>
        <dbReference type="EMBL" id="CCD73499.1"/>
    </source>
</evidence>
<organism evidence="4 5">
    <name type="scientific">Caenorhabditis elegans</name>
    <dbReference type="NCBI Taxonomy" id="6239"/>
    <lineage>
        <taxon>Eukaryota</taxon>
        <taxon>Metazoa</taxon>
        <taxon>Ecdysozoa</taxon>
        <taxon>Nematoda</taxon>
        <taxon>Chromadorea</taxon>
        <taxon>Rhabditida</taxon>
        <taxon>Rhabditina</taxon>
        <taxon>Rhabditomorpha</taxon>
        <taxon>Rhabditoidea</taxon>
        <taxon>Rhabditidae</taxon>
        <taxon>Peloderinae</taxon>
        <taxon>Caenorhabditis</taxon>
    </lineage>
</organism>
<dbReference type="SMART" id="SM00404">
    <property type="entry name" value="PTPc_motif"/>
    <property type="match status" value="1"/>
</dbReference>
<keyword evidence="5" id="KW-1185">Reference proteome</keyword>
<dbReference type="AGR" id="WB:WBGene00022110"/>
<evidence type="ECO:0000256" key="1">
    <source>
        <dbReference type="SAM" id="MobiDB-lite"/>
    </source>
</evidence>
<feature type="region of interest" description="Disordered" evidence="1">
    <location>
        <begin position="1"/>
        <end position="157"/>
    </location>
</feature>
<dbReference type="InterPro" id="IPR029021">
    <property type="entry name" value="Prot-tyrosine_phosphatase-like"/>
</dbReference>
<feature type="compositionally biased region" description="Basic residues" evidence="1">
    <location>
        <begin position="1"/>
        <end position="10"/>
    </location>
</feature>
<dbReference type="KEGG" id="cel:CELE_Y71F9AL.4"/>
<proteinExistence type="predicted"/>
<sequence>MYHKTAKSVAKKPSSRENLKVTASNNCQEKAKGSLEKEKLKLGEKLPRSGEKVNMKIGPANTPRGKSKPTGKKRDEKRKSVSKEEDDEKPAPLERQRSVEQIANMENTPESVLKPPDNNGKPKPSHEKDAKVKKNDDDDDLGSEKKDLEPKEKEQRAEMIKKWASAVMMSTPQQLTKEYKAVGNIVSDSECTAFLKFKDLNRYPNIQCWDRGRFTLAGDENFYIHANFVKICTKPERFVCTQGPMENTCTHFWQMALSLGSTSIIMLCGFVEDGSEKCAKYISDIVGFVNLEDHRVYTEYCTEIEIGGKSKDKITHRVLKVVVKATGQESKLNHYQWASWPDHGMPDSCDTALRLLSAVKKDKKPVIAHCSAGVGRTGTLALIESMIAALRHPRKQNVKDSFVLLRKDRARSVQTFPQYVYALRCVLEFLYSKGLYKRNEQEWTKFKETYAKIKAKKLKIKDKSRGKKTLSQEISDTNLVIDPAGKKSGSNQLSPGILEVQPSLSRNPSPDPVPSPLTPPVPPSPMTPPDASTKPTDASSSSALKSAIAIENIEKRE</sequence>
<dbReference type="GO" id="GO:0004725">
    <property type="term" value="F:protein tyrosine phosphatase activity"/>
    <property type="evidence" value="ECO:0007669"/>
    <property type="project" value="InterPro"/>
</dbReference>
<dbReference type="FunCoup" id="Q9N4H5">
    <property type="interactions" value="2"/>
</dbReference>
<feature type="region of interest" description="Disordered" evidence="1">
    <location>
        <begin position="481"/>
        <end position="557"/>
    </location>
</feature>
<dbReference type="OrthoDB" id="165498at2759"/>
<accession>Q9N4H5</accession>
<feature type="compositionally biased region" description="Pro residues" evidence="1">
    <location>
        <begin position="509"/>
        <end position="528"/>
    </location>
</feature>
<dbReference type="InterPro" id="IPR003595">
    <property type="entry name" value="Tyr_Pase_cat"/>
</dbReference>
<dbReference type="PROSITE" id="PS50056">
    <property type="entry name" value="TYR_PHOSPHATASE_2"/>
    <property type="match status" value="1"/>
</dbReference>
<evidence type="ECO:0000259" key="3">
    <source>
        <dbReference type="PROSITE" id="PS50056"/>
    </source>
</evidence>
<name>Q9N4H5_CAEEL</name>
<dbReference type="InParanoid" id="Q9N4H5"/>
<feature type="compositionally biased region" description="Low complexity" evidence="1">
    <location>
        <begin position="538"/>
        <end position="550"/>
    </location>
</feature>
<evidence type="ECO:0000313" key="5">
    <source>
        <dbReference type="Proteomes" id="UP000001940"/>
    </source>
</evidence>
<dbReference type="PANTHER" id="PTHR46163:SF16">
    <property type="entry name" value="TYROSINE-PROTEIN PHOSPHATASE"/>
    <property type="match status" value="1"/>
</dbReference>
<dbReference type="CTD" id="171861"/>
<dbReference type="Bgee" id="WBGene00022110">
    <property type="expression patterns" value="Expressed in germ line (C elegans) and 4 other cell types or tissues"/>
</dbReference>
<dbReference type="AlphaFoldDB" id="Q9N4H5"/>
<evidence type="ECO:0000259" key="2">
    <source>
        <dbReference type="PROSITE" id="PS50055"/>
    </source>
</evidence>
<feature type="compositionally biased region" description="Basic and acidic residues" evidence="1">
    <location>
        <begin position="72"/>
        <end position="98"/>
    </location>
</feature>
<dbReference type="GeneID" id="171861"/>
<feature type="domain" description="Tyrosine specific protein phosphatases" evidence="3">
    <location>
        <begin position="350"/>
        <end position="420"/>
    </location>
</feature>
<dbReference type="Proteomes" id="UP000001940">
    <property type="component" value="Chromosome I"/>
</dbReference>
<dbReference type="PROSITE" id="PS50055">
    <property type="entry name" value="TYR_PHOSPHATASE_PTP"/>
    <property type="match status" value="1"/>
</dbReference>
<dbReference type="HOGENOM" id="CLU_032851_0_0_1"/>
<dbReference type="InterPro" id="IPR000387">
    <property type="entry name" value="Tyr_Pase_dom"/>
</dbReference>
<feature type="compositionally biased region" description="Basic and acidic residues" evidence="1">
    <location>
        <begin position="124"/>
        <end position="157"/>
    </location>
</feature>
<dbReference type="SMR" id="Q9N4H5"/>
<feature type="domain" description="Tyrosine-protein phosphatase" evidence="2">
    <location>
        <begin position="175"/>
        <end position="429"/>
    </location>
</feature>
<dbReference type="UCSC" id="Y71F9AL.4">
    <property type="organism name" value="c. elegans"/>
</dbReference>
<dbReference type="SMART" id="SM00194">
    <property type="entry name" value="PTPc"/>
    <property type="match status" value="1"/>
</dbReference>
<dbReference type="CDD" id="cd00047">
    <property type="entry name" value="PTPc"/>
    <property type="match status" value="1"/>
</dbReference>
<dbReference type="InterPro" id="IPR052782">
    <property type="entry name" value="Oocyte-zygote_transition_reg"/>
</dbReference>
<dbReference type="PhylomeDB" id="Q9N4H5"/>
<dbReference type="eggNOG" id="KOG0789">
    <property type="taxonomic scope" value="Eukaryota"/>
</dbReference>
<evidence type="ECO:0000313" key="6">
    <source>
        <dbReference type="WormBase" id="Y71F9AL.4"/>
    </source>
</evidence>
<dbReference type="PRINTS" id="PR00700">
    <property type="entry name" value="PRTYPHPHTASE"/>
</dbReference>
<dbReference type="PANTHER" id="PTHR46163">
    <property type="entry name" value="TYROSINE-PROTEIN PHOSPHATASE-RELATED"/>
    <property type="match status" value="1"/>
</dbReference>
<dbReference type="OMA" id="NMENTPE"/>
<dbReference type="SUPFAM" id="SSF52799">
    <property type="entry name" value="(Phosphotyrosine protein) phosphatases II"/>
    <property type="match status" value="1"/>
</dbReference>
<dbReference type="RefSeq" id="NP_491071.1">
    <property type="nucleotide sequence ID" value="NM_058670.8"/>
</dbReference>
<dbReference type="EMBL" id="BX284601">
    <property type="protein sequence ID" value="CCD73499.1"/>
    <property type="molecule type" value="Genomic_DNA"/>
</dbReference>
<dbReference type="Gene3D" id="3.90.190.10">
    <property type="entry name" value="Protein tyrosine phosphatase superfamily"/>
    <property type="match status" value="1"/>
</dbReference>